<organism evidence="1 2">
    <name type="scientific">Ohtaekwangia koreensis</name>
    <dbReference type="NCBI Taxonomy" id="688867"/>
    <lineage>
        <taxon>Bacteria</taxon>
        <taxon>Pseudomonadati</taxon>
        <taxon>Bacteroidota</taxon>
        <taxon>Cytophagia</taxon>
        <taxon>Cytophagales</taxon>
        <taxon>Fulvivirgaceae</taxon>
        <taxon>Ohtaekwangia</taxon>
    </lineage>
</organism>
<keyword evidence="2" id="KW-1185">Reference proteome</keyword>
<sequence>MNLVSVITDIIKTLSALESHEVIVLTIATAIYYMCLLESEMLKDYFFLFFFNELKNFTQLNGFRKGFVTG</sequence>
<accession>A0A1T5IT30</accession>
<dbReference type="EMBL" id="FUZU01000001">
    <property type="protein sequence ID" value="SKC42347.1"/>
    <property type="molecule type" value="Genomic_DNA"/>
</dbReference>
<evidence type="ECO:0000313" key="2">
    <source>
        <dbReference type="Proteomes" id="UP000190961"/>
    </source>
</evidence>
<dbReference type="Proteomes" id="UP000190961">
    <property type="component" value="Unassembled WGS sequence"/>
</dbReference>
<gene>
    <name evidence="1" type="ORF">SAMN05660236_0373</name>
</gene>
<evidence type="ECO:0000313" key="1">
    <source>
        <dbReference type="EMBL" id="SKC42347.1"/>
    </source>
</evidence>
<proteinExistence type="predicted"/>
<dbReference type="AlphaFoldDB" id="A0A1T5IT30"/>
<reference evidence="1 2" key="1">
    <citation type="submission" date="2017-02" db="EMBL/GenBank/DDBJ databases">
        <authorList>
            <person name="Peterson S.W."/>
        </authorList>
    </citation>
    <scope>NUCLEOTIDE SEQUENCE [LARGE SCALE GENOMIC DNA]</scope>
    <source>
        <strain evidence="1 2">DSM 25262</strain>
    </source>
</reference>
<name>A0A1T5IT30_9BACT</name>
<protein>
    <submittedName>
        <fullName evidence="1">Uncharacterized protein</fullName>
    </submittedName>
</protein>